<name>B9T1Z0_RICCO</name>
<organism evidence="1 2">
    <name type="scientific">Ricinus communis</name>
    <name type="common">Castor bean</name>
    <dbReference type="NCBI Taxonomy" id="3988"/>
    <lineage>
        <taxon>Eukaryota</taxon>
        <taxon>Viridiplantae</taxon>
        <taxon>Streptophyta</taxon>
        <taxon>Embryophyta</taxon>
        <taxon>Tracheophyta</taxon>
        <taxon>Spermatophyta</taxon>
        <taxon>Magnoliopsida</taxon>
        <taxon>eudicotyledons</taxon>
        <taxon>Gunneridae</taxon>
        <taxon>Pentapetalae</taxon>
        <taxon>rosids</taxon>
        <taxon>fabids</taxon>
        <taxon>Malpighiales</taxon>
        <taxon>Euphorbiaceae</taxon>
        <taxon>Acalyphoideae</taxon>
        <taxon>Acalypheae</taxon>
        <taxon>Ricinus</taxon>
    </lineage>
</organism>
<evidence type="ECO:0000313" key="2">
    <source>
        <dbReference type="Proteomes" id="UP000008311"/>
    </source>
</evidence>
<protein>
    <recommendedName>
        <fullName evidence="3">RRM domain-containing protein</fullName>
    </recommendedName>
</protein>
<dbReference type="PANTHER" id="PTHR33527">
    <property type="entry name" value="OS07G0274300 PROTEIN"/>
    <property type="match status" value="1"/>
</dbReference>
<dbReference type="AlphaFoldDB" id="B9T1Z0"/>
<evidence type="ECO:0000313" key="1">
    <source>
        <dbReference type="EMBL" id="EEF30125.1"/>
    </source>
</evidence>
<sequence length="328" mass="37198">MVSSVSLELLTSFHNIDRQVYAILVIDLGLDPNLSKKIVAFWYWLEKKGYKDFINKVLLLSRAELNCLAMEAVTCLDCLYLGCYITTSSFHIDAYITLPVMCILVTQDFSLGELYADRTNGIITMERFVKDVCDRIFFDIEPRNLVNGFHITPALADWFQIPPGFQIQPVMANGFQVQSMEANGVDQVQPIVWHAKEAQVDYFPHRDNENEYHSKMVSGEENNATLDLSDVSNITDRTLFITFSKGHPISKEELRDLIERTFGTCVEAVHMRVDPEPLFARVVVNSVSVMAEILGDKDIVKLSTNGKDVRVRRFIPNTNQVSSSNALM</sequence>
<dbReference type="Proteomes" id="UP000008311">
    <property type="component" value="Unassembled WGS sequence"/>
</dbReference>
<dbReference type="InParanoid" id="B9T1Z0"/>
<accession>B9T1Z0</accession>
<gene>
    <name evidence="1" type="ORF">RCOM_0624910</name>
</gene>
<dbReference type="STRING" id="3988.B9T1Z0"/>
<evidence type="ECO:0008006" key="3">
    <source>
        <dbReference type="Google" id="ProtNLM"/>
    </source>
</evidence>
<dbReference type="EMBL" id="EQ974364">
    <property type="protein sequence ID" value="EEF30125.1"/>
    <property type="molecule type" value="Genomic_DNA"/>
</dbReference>
<dbReference type="PANTHER" id="PTHR33527:SF16">
    <property type="entry name" value="RRM DOMAIN-CONTAINING PROTEIN"/>
    <property type="match status" value="1"/>
</dbReference>
<dbReference type="eggNOG" id="ENOG502SQJ1">
    <property type="taxonomic scope" value="Eukaryota"/>
</dbReference>
<reference evidence="2" key="1">
    <citation type="journal article" date="2010" name="Nat. Biotechnol.">
        <title>Draft genome sequence of the oilseed species Ricinus communis.</title>
        <authorList>
            <person name="Chan A.P."/>
            <person name="Crabtree J."/>
            <person name="Zhao Q."/>
            <person name="Lorenzi H."/>
            <person name="Orvis J."/>
            <person name="Puiu D."/>
            <person name="Melake-Berhan A."/>
            <person name="Jones K.M."/>
            <person name="Redman J."/>
            <person name="Chen G."/>
            <person name="Cahoon E.B."/>
            <person name="Gedil M."/>
            <person name="Stanke M."/>
            <person name="Haas B.J."/>
            <person name="Wortman J.R."/>
            <person name="Fraser-Liggett C.M."/>
            <person name="Ravel J."/>
            <person name="Rabinowicz P.D."/>
        </authorList>
    </citation>
    <scope>NUCLEOTIDE SEQUENCE [LARGE SCALE GENOMIC DNA]</scope>
    <source>
        <strain evidence="2">cv. Hale</strain>
    </source>
</reference>
<proteinExistence type="predicted"/>
<keyword evidence="2" id="KW-1185">Reference proteome</keyword>